<accession>A0A4P6U832</accession>
<evidence type="ECO:0000313" key="3">
    <source>
        <dbReference type="Proteomes" id="UP000292547"/>
    </source>
</evidence>
<proteinExistence type="predicted"/>
<evidence type="ECO:0000256" key="1">
    <source>
        <dbReference type="SAM" id="MobiDB-lite"/>
    </source>
</evidence>
<dbReference type="KEGG" id="sseo:D0Z67_29410"/>
<dbReference type="Proteomes" id="UP000292547">
    <property type="component" value="Plasmid unnamed"/>
</dbReference>
<gene>
    <name evidence="2" type="ORF">D0Z67_29410</name>
</gene>
<dbReference type="STRING" id="73044.GCA_000725795_04876"/>
<sequence length="69" mass="7950">MAGYTIPSLTRDEASQEARSNRRPSECPECRPGFPVQHWPSRFCRSSFRPDDEGTDRVTRVHCTCDLCF</sequence>
<reference evidence="2 3" key="1">
    <citation type="submission" date="2018-08" db="EMBL/GenBank/DDBJ databases">
        <title>The complete genome sequence of Streptomyces seoulensis, a pioneer strain for nickel superoxide dismutase discovery.</title>
        <authorList>
            <person name="Shin J."/>
            <person name="Lee J.-S."/>
            <person name="Lee E.-J."/>
            <person name="Youn H.-D."/>
        </authorList>
    </citation>
    <scope>NUCLEOTIDE SEQUENCE [LARGE SCALE GENOMIC DNA]</scope>
    <source>
        <strain evidence="2 3">KCTC 9819</strain>
        <plasmid evidence="2 3">unnamed</plasmid>
    </source>
</reference>
<name>A0A4P6U832_STRSO</name>
<evidence type="ECO:0000313" key="2">
    <source>
        <dbReference type="EMBL" id="QBJ94488.1"/>
    </source>
</evidence>
<keyword evidence="2" id="KW-0614">Plasmid</keyword>
<protein>
    <submittedName>
        <fullName evidence="2">Uncharacterized protein</fullName>
    </submittedName>
</protein>
<dbReference type="EMBL" id="CP032230">
    <property type="protein sequence ID" value="QBJ94488.1"/>
    <property type="molecule type" value="Genomic_DNA"/>
</dbReference>
<feature type="compositionally biased region" description="Basic and acidic residues" evidence="1">
    <location>
        <begin position="10"/>
        <end position="29"/>
    </location>
</feature>
<dbReference type="AlphaFoldDB" id="A0A4P6U832"/>
<geneLocation type="plasmid" evidence="2">
    <name>unnamed</name>
</geneLocation>
<feature type="region of interest" description="Disordered" evidence="1">
    <location>
        <begin position="1"/>
        <end position="29"/>
    </location>
</feature>
<keyword evidence="3" id="KW-1185">Reference proteome</keyword>
<organism evidence="2 3">
    <name type="scientific">Streptomyces seoulensis</name>
    <dbReference type="NCBI Taxonomy" id="73044"/>
    <lineage>
        <taxon>Bacteria</taxon>
        <taxon>Bacillati</taxon>
        <taxon>Actinomycetota</taxon>
        <taxon>Actinomycetes</taxon>
        <taxon>Kitasatosporales</taxon>
        <taxon>Streptomycetaceae</taxon>
        <taxon>Streptomyces</taxon>
    </lineage>
</organism>